<reference evidence="1 2" key="1">
    <citation type="submission" date="2019-03" db="EMBL/GenBank/DDBJ databases">
        <title>First draft genome of Liparis tanakae, snailfish: a comprehensive survey of snailfish specific genes.</title>
        <authorList>
            <person name="Kim W."/>
            <person name="Song I."/>
            <person name="Jeong J.-H."/>
            <person name="Kim D."/>
            <person name="Kim S."/>
            <person name="Ryu S."/>
            <person name="Song J.Y."/>
            <person name="Lee S.K."/>
        </authorList>
    </citation>
    <scope>NUCLEOTIDE SEQUENCE [LARGE SCALE GENOMIC DNA]</scope>
    <source>
        <tissue evidence="1">Muscle</tissue>
    </source>
</reference>
<comment type="caution">
    <text evidence="1">The sequence shown here is derived from an EMBL/GenBank/DDBJ whole genome shotgun (WGS) entry which is preliminary data.</text>
</comment>
<evidence type="ECO:0000313" key="1">
    <source>
        <dbReference type="EMBL" id="TNN48566.1"/>
    </source>
</evidence>
<dbReference type="EMBL" id="SRLO01000691">
    <property type="protein sequence ID" value="TNN48566.1"/>
    <property type="molecule type" value="Genomic_DNA"/>
</dbReference>
<dbReference type="Proteomes" id="UP000314294">
    <property type="component" value="Unassembled WGS sequence"/>
</dbReference>
<proteinExistence type="predicted"/>
<keyword evidence="2" id="KW-1185">Reference proteome</keyword>
<name>A0A4Z2G4R1_9TELE</name>
<dbReference type="AlphaFoldDB" id="A0A4Z2G4R1"/>
<gene>
    <name evidence="1" type="ORF">EYF80_041218</name>
</gene>
<organism evidence="1 2">
    <name type="scientific">Liparis tanakae</name>
    <name type="common">Tanaka's snailfish</name>
    <dbReference type="NCBI Taxonomy" id="230148"/>
    <lineage>
        <taxon>Eukaryota</taxon>
        <taxon>Metazoa</taxon>
        <taxon>Chordata</taxon>
        <taxon>Craniata</taxon>
        <taxon>Vertebrata</taxon>
        <taxon>Euteleostomi</taxon>
        <taxon>Actinopterygii</taxon>
        <taxon>Neopterygii</taxon>
        <taxon>Teleostei</taxon>
        <taxon>Neoteleostei</taxon>
        <taxon>Acanthomorphata</taxon>
        <taxon>Eupercaria</taxon>
        <taxon>Perciformes</taxon>
        <taxon>Cottioidei</taxon>
        <taxon>Cottales</taxon>
        <taxon>Liparidae</taxon>
        <taxon>Liparis</taxon>
    </lineage>
</organism>
<sequence>MQLREEVRTPSPLLQHPSSRVHVQLQHVEHPRVPLCASDELLQVSPEGEVQRRHELQEIDCVVLRKRKKGRSDASPVGSTPKKLLNSCRKRSPLGHSVTNFLYISWMAWTSISLLAVGCVCPMAAWNLLGTDSTSEGLDLEMGISSC</sequence>
<accession>A0A4Z2G4R1</accession>
<protein>
    <submittedName>
        <fullName evidence="1">Uncharacterized protein</fullName>
    </submittedName>
</protein>
<evidence type="ECO:0000313" key="2">
    <source>
        <dbReference type="Proteomes" id="UP000314294"/>
    </source>
</evidence>